<proteinExistence type="inferred from homology"/>
<dbReference type="PANTHER" id="PTHR11506">
    <property type="entry name" value="LYSOSOME-ASSOCIATED MEMBRANE GLYCOPROTEIN"/>
    <property type="match status" value="1"/>
</dbReference>
<dbReference type="STRING" id="51511.ENSCSAVP00000005366"/>
<keyword evidence="6 8" id="KW-0472">Membrane</keyword>
<keyword evidence="2 8" id="KW-0812">Transmembrane</keyword>
<dbReference type="GO" id="GO:0031902">
    <property type="term" value="C:late endosome membrane"/>
    <property type="evidence" value="ECO:0007669"/>
    <property type="project" value="TreeGrafter"/>
</dbReference>
<comment type="caution">
    <text evidence="8">Lacks conserved residue(s) required for the propagation of feature annotation.</text>
</comment>
<evidence type="ECO:0000256" key="1">
    <source>
        <dbReference type="ARBA" id="ARBA00004530"/>
    </source>
</evidence>
<evidence type="ECO:0000256" key="2">
    <source>
        <dbReference type="ARBA" id="ARBA00022692"/>
    </source>
</evidence>
<dbReference type="eggNOG" id="KOG4818">
    <property type="taxonomic scope" value="Eukaryota"/>
</dbReference>
<dbReference type="PANTHER" id="PTHR11506:SF41">
    <property type="entry name" value="LYSOSOME-ASSOCIATED MEMBRANE GLYCOPROTEIN 1-LIKE"/>
    <property type="match status" value="1"/>
</dbReference>
<evidence type="ECO:0000313" key="13">
    <source>
        <dbReference type="Proteomes" id="UP000007875"/>
    </source>
</evidence>
<keyword evidence="7" id="KW-0325">Glycoprotein</keyword>
<organism evidence="12 13">
    <name type="scientific">Ciona savignyi</name>
    <name type="common">Pacific transparent sea squirt</name>
    <dbReference type="NCBI Taxonomy" id="51511"/>
    <lineage>
        <taxon>Eukaryota</taxon>
        <taxon>Metazoa</taxon>
        <taxon>Chordata</taxon>
        <taxon>Tunicata</taxon>
        <taxon>Ascidiacea</taxon>
        <taxon>Phlebobranchia</taxon>
        <taxon>Cionidae</taxon>
        <taxon>Ciona</taxon>
    </lineage>
</organism>
<dbReference type="InterPro" id="IPR048528">
    <property type="entry name" value="Lamp2-like_luminal"/>
</dbReference>
<dbReference type="CDD" id="cd12087">
    <property type="entry name" value="TM_EGFR-like"/>
    <property type="match status" value="1"/>
</dbReference>
<evidence type="ECO:0000313" key="12">
    <source>
        <dbReference type="Ensembl" id="ENSCSAVP00000005366.1"/>
    </source>
</evidence>
<evidence type="ECO:0008006" key="14">
    <source>
        <dbReference type="Google" id="ProtNLM"/>
    </source>
</evidence>
<evidence type="ECO:0000256" key="3">
    <source>
        <dbReference type="ARBA" id="ARBA00022729"/>
    </source>
</evidence>
<dbReference type="Proteomes" id="UP000007875">
    <property type="component" value="Unassembled WGS sequence"/>
</dbReference>
<dbReference type="Ensembl" id="ENSCSAVT00000005437.1">
    <property type="protein sequence ID" value="ENSCSAVP00000005366.1"/>
    <property type="gene ID" value="ENSCSAVG00000003207.1"/>
</dbReference>
<evidence type="ECO:0000256" key="4">
    <source>
        <dbReference type="ARBA" id="ARBA00022753"/>
    </source>
</evidence>
<comment type="similarity">
    <text evidence="8">Belongs to the LAMP family.</text>
</comment>
<dbReference type="Pfam" id="PF01299">
    <property type="entry name" value="Lamp2-like_luminal"/>
    <property type="match status" value="1"/>
</dbReference>
<evidence type="ECO:0000256" key="5">
    <source>
        <dbReference type="ARBA" id="ARBA00022989"/>
    </source>
</evidence>
<evidence type="ECO:0000259" key="10">
    <source>
        <dbReference type="Pfam" id="PF01299"/>
    </source>
</evidence>
<dbReference type="OMA" id="CIMLQMA"/>
<evidence type="ECO:0000256" key="7">
    <source>
        <dbReference type="ARBA" id="ARBA00023180"/>
    </source>
</evidence>
<dbReference type="InParanoid" id="H2YJ67"/>
<sequence>MFPNAKDVNKVYKFSQTALAEMSTPLNHSYLCNTVETDVLVNVTSNVILRITGVKLQAFDVMNRTYSKSQKCFSDQELPTANVGNWTVKSNNSVCSMYMFSATANITYMTLLGKTATARIPLDNSTKTKVDGDCHFGSDGISFFWVKMEEVTFNFFFNRTNTGSKFNYYLFNVHISYNTNSKYFPNHAYLDDGNDVVSNSSLRLFESDQDHSYKCSAQTTIMLNKTAGHVTFKDVQVQPFGIEKNNGVFSAADDCNVDDLSPIVPIIVGAVLAGLIVIVVVAYFIGRKRSRKPEYETI</sequence>
<reference evidence="12" key="2">
    <citation type="submission" date="2025-08" db="UniProtKB">
        <authorList>
            <consortium name="Ensembl"/>
        </authorList>
    </citation>
    <scope>IDENTIFICATION</scope>
</reference>
<evidence type="ECO:0000259" key="11">
    <source>
        <dbReference type="Pfam" id="PF21222"/>
    </source>
</evidence>
<accession>H2YJ67</accession>
<dbReference type="GO" id="GO:0072594">
    <property type="term" value="P:establishment of protein localization to organelle"/>
    <property type="evidence" value="ECO:0007669"/>
    <property type="project" value="TreeGrafter"/>
</dbReference>
<name>H2YJ67_CIOSA</name>
<reference evidence="12" key="3">
    <citation type="submission" date="2025-09" db="UniProtKB">
        <authorList>
            <consortium name="Ensembl"/>
        </authorList>
    </citation>
    <scope>IDENTIFICATION</scope>
</reference>
<dbReference type="GO" id="GO:0005765">
    <property type="term" value="C:lysosomal membrane"/>
    <property type="evidence" value="ECO:0007669"/>
    <property type="project" value="UniProtKB-SubCell"/>
</dbReference>
<evidence type="ECO:0000256" key="8">
    <source>
        <dbReference type="PROSITE-ProRule" id="PRU00740"/>
    </source>
</evidence>
<evidence type="ECO:0000256" key="6">
    <source>
        <dbReference type="ARBA" id="ARBA00023136"/>
    </source>
</evidence>
<feature type="transmembrane region" description="Helical" evidence="9">
    <location>
        <begin position="263"/>
        <end position="285"/>
    </location>
</feature>
<feature type="domain" description="Lysosome-associated membrane glycoprotein 2-like luminal" evidence="10">
    <location>
        <begin position="82"/>
        <end position="243"/>
    </location>
</feature>
<keyword evidence="3" id="KW-0732">Signal</keyword>
<keyword evidence="4" id="KW-0967">Endosome</keyword>
<dbReference type="PROSITE" id="PS51407">
    <property type="entry name" value="LAMP_3"/>
    <property type="match status" value="1"/>
</dbReference>
<comment type="subcellular location">
    <subcellularLocation>
        <location evidence="1">Endosome membrane</location>
        <topology evidence="1">Single-pass type I membrane protein</topology>
    </subcellularLocation>
    <subcellularLocation>
        <location evidence="8">Lysosome membrane</location>
        <topology evidence="8">Single-pass type I membrane protein</topology>
    </subcellularLocation>
</comment>
<keyword evidence="13" id="KW-1185">Reference proteome</keyword>
<dbReference type="InterPro" id="IPR002000">
    <property type="entry name" value="Lysosome-assoc_membr_glycop"/>
</dbReference>
<dbReference type="GeneTree" id="ENSGT00950000182899"/>
<dbReference type="AlphaFoldDB" id="H2YJ67"/>
<reference evidence="13" key="1">
    <citation type="submission" date="2003-08" db="EMBL/GenBank/DDBJ databases">
        <authorList>
            <person name="Birren B."/>
            <person name="Nusbaum C."/>
            <person name="Abebe A."/>
            <person name="Abouelleil A."/>
            <person name="Adekoya E."/>
            <person name="Ait-zahra M."/>
            <person name="Allen N."/>
            <person name="Allen T."/>
            <person name="An P."/>
            <person name="Anderson M."/>
            <person name="Anderson S."/>
            <person name="Arachchi H."/>
            <person name="Armbruster J."/>
            <person name="Bachantsang P."/>
            <person name="Baldwin J."/>
            <person name="Barry A."/>
            <person name="Bayul T."/>
            <person name="Blitshsteyn B."/>
            <person name="Bloom T."/>
            <person name="Blye J."/>
            <person name="Boguslavskiy L."/>
            <person name="Borowsky M."/>
            <person name="Boukhgalter B."/>
            <person name="Brunache A."/>
            <person name="Butler J."/>
            <person name="Calixte N."/>
            <person name="Calvo S."/>
            <person name="Camarata J."/>
            <person name="Campo K."/>
            <person name="Chang J."/>
            <person name="Cheshatsang Y."/>
            <person name="Citroen M."/>
            <person name="Collymore A."/>
            <person name="Considine T."/>
            <person name="Cook A."/>
            <person name="Cooke P."/>
            <person name="Corum B."/>
            <person name="Cuomo C."/>
            <person name="David R."/>
            <person name="Dawoe T."/>
            <person name="Degray S."/>
            <person name="Dodge S."/>
            <person name="Dooley K."/>
            <person name="Dorje P."/>
            <person name="Dorjee K."/>
            <person name="Dorris L."/>
            <person name="Duffey N."/>
            <person name="Dupes A."/>
            <person name="Elkins T."/>
            <person name="Engels R."/>
            <person name="Erickson J."/>
            <person name="Farina A."/>
            <person name="Faro S."/>
            <person name="Ferreira P."/>
            <person name="Fischer H."/>
            <person name="Fitzgerald M."/>
            <person name="Foley K."/>
            <person name="Gage D."/>
            <person name="Galagan J."/>
            <person name="Gearin G."/>
            <person name="Gnerre S."/>
            <person name="Gnirke A."/>
            <person name="Goyette A."/>
            <person name="Graham J."/>
            <person name="Grandbois E."/>
            <person name="Gyaltsen K."/>
            <person name="Hafez N."/>
            <person name="Hagopian D."/>
            <person name="Hagos B."/>
            <person name="Hall J."/>
            <person name="Hatcher B."/>
            <person name="Heller A."/>
            <person name="Higgins H."/>
            <person name="Honan T."/>
            <person name="Horn A."/>
            <person name="Houde N."/>
            <person name="Hughes L."/>
            <person name="Hulme W."/>
            <person name="Husby E."/>
            <person name="Iliev I."/>
            <person name="Jaffe D."/>
            <person name="Jones C."/>
            <person name="Kamal M."/>
            <person name="Kamat A."/>
            <person name="Kamvysselis M."/>
            <person name="Karlsson E."/>
            <person name="Kells C."/>
            <person name="Kieu A."/>
            <person name="Kisner P."/>
            <person name="Kodira C."/>
            <person name="Kulbokas E."/>
            <person name="Labutti K."/>
            <person name="Lama D."/>
            <person name="Landers T."/>
            <person name="Leger J."/>
            <person name="Levine S."/>
            <person name="Lewis D."/>
            <person name="Lewis T."/>
            <person name="Lindblad-toh K."/>
            <person name="Liu X."/>
            <person name="Lokyitsang T."/>
            <person name="Lokyitsang Y."/>
            <person name="Lucien O."/>
            <person name="Lui A."/>
            <person name="Ma L.J."/>
            <person name="Mabbitt R."/>
            <person name="Macdonald J."/>
            <person name="Maclean C."/>
            <person name="Major J."/>
            <person name="Manning J."/>
            <person name="Marabella R."/>
            <person name="Maru K."/>
            <person name="Matthews C."/>
            <person name="Mauceli E."/>
            <person name="Mccarthy M."/>
            <person name="Mcdonough S."/>
            <person name="Mcghee T."/>
            <person name="Meldrim J."/>
            <person name="Meneus L."/>
            <person name="Mesirov J."/>
            <person name="Mihalev A."/>
            <person name="Mihova T."/>
            <person name="Mikkelsen T."/>
            <person name="Mlenga V."/>
            <person name="Moru K."/>
            <person name="Mozes J."/>
            <person name="Mulrain L."/>
            <person name="Munson G."/>
            <person name="Naylor J."/>
            <person name="Newes C."/>
            <person name="Nguyen C."/>
            <person name="Nguyen N."/>
            <person name="Nguyen T."/>
            <person name="Nicol R."/>
            <person name="Nielsen C."/>
            <person name="Nizzari M."/>
            <person name="Norbu C."/>
            <person name="Norbu N."/>
            <person name="O'donnell P."/>
            <person name="Okoawo O."/>
            <person name="O'leary S."/>
            <person name="Omotosho B."/>
            <person name="O'neill K."/>
            <person name="Osman S."/>
            <person name="Parker S."/>
            <person name="Perrin D."/>
            <person name="Phunkhang P."/>
            <person name="Piqani B."/>
            <person name="Purcell S."/>
            <person name="Rachupka T."/>
            <person name="Ramasamy U."/>
            <person name="Rameau R."/>
            <person name="Ray V."/>
            <person name="Raymond C."/>
            <person name="Retta R."/>
            <person name="Richardson S."/>
            <person name="Rise C."/>
            <person name="Rodriguez J."/>
            <person name="Rogers J."/>
            <person name="Rogov P."/>
            <person name="Rutman M."/>
            <person name="Schupbach R."/>
            <person name="Seaman C."/>
            <person name="Settipalli S."/>
            <person name="Sharpe T."/>
            <person name="Sheridan J."/>
            <person name="Sherpa N."/>
            <person name="Shi J."/>
            <person name="Smirnov S."/>
            <person name="Smith C."/>
            <person name="Sougnez C."/>
            <person name="Spencer B."/>
            <person name="Stalker J."/>
            <person name="Stange-thomann N."/>
            <person name="Stavropoulos S."/>
            <person name="Stetson K."/>
            <person name="Stone C."/>
            <person name="Stone S."/>
            <person name="Stubbs M."/>
            <person name="Talamas J."/>
            <person name="Tchuinga P."/>
            <person name="Tenzing P."/>
            <person name="Tesfaye S."/>
            <person name="Theodore J."/>
            <person name="Thoulutsang Y."/>
            <person name="Topham K."/>
            <person name="Towey S."/>
            <person name="Tsamla T."/>
            <person name="Tsomo N."/>
            <person name="Vallee D."/>
            <person name="Vassiliev H."/>
            <person name="Venkataraman V."/>
            <person name="Vinson J."/>
            <person name="Vo A."/>
            <person name="Wade C."/>
            <person name="Wang S."/>
            <person name="Wangchuk T."/>
            <person name="Wangdi T."/>
            <person name="Whittaker C."/>
            <person name="Wilkinson J."/>
            <person name="Wu Y."/>
            <person name="Wyman D."/>
            <person name="Yadav S."/>
            <person name="Yang S."/>
            <person name="Yang X."/>
            <person name="Yeager S."/>
            <person name="Yee E."/>
            <person name="Young G."/>
            <person name="Zainoun J."/>
            <person name="Zembeck L."/>
            <person name="Zimmer A."/>
            <person name="Zody M."/>
            <person name="Lander E."/>
        </authorList>
    </citation>
    <scope>NUCLEOTIDE SEQUENCE [LARGE SCALE GENOMIC DNA]</scope>
</reference>
<dbReference type="InterPro" id="IPR048524">
    <property type="entry name" value="Lamp2-like_TM"/>
</dbReference>
<dbReference type="Pfam" id="PF21222">
    <property type="entry name" value="Lamp2_2nd"/>
    <property type="match status" value="1"/>
</dbReference>
<feature type="domain" description="Lysosome-associated membrane glycoprotein 2-like transmembrane" evidence="11">
    <location>
        <begin position="264"/>
        <end position="291"/>
    </location>
</feature>
<protein>
    <recommendedName>
        <fullName evidence="14">Lysosome-associated membrane glycoprotein 1</fullName>
    </recommendedName>
</protein>
<dbReference type="HOGENOM" id="CLU_055379_0_0_1"/>
<dbReference type="GO" id="GO:0005886">
    <property type="term" value="C:plasma membrane"/>
    <property type="evidence" value="ECO:0007669"/>
    <property type="project" value="UniProtKB-SubCell"/>
</dbReference>
<evidence type="ECO:0000256" key="9">
    <source>
        <dbReference type="SAM" id="Phobius"/>
    </source>
</evidence>
<dbReference type="Gene3D" id="2.40.160.110">
    <property type="match status" value="2"/>
</dbReference>
<dbReference type="PRINTS" id="PR00336">
    <property type="entry name" value="LYSASSOCTDMP"/>
</dbReference>
<keyword evidence="8" id="KW-0458">Lysosome</keyword>
<keyword evidence="5 9" id="KW-1133">Transmembrane helix</keyword>